<evidence type="ECO:0000313" key="6">
    <source>
        <dbReference type="Proteomes" id="UP001186118"/>
    </source>
</evidence>
<dbReference type="Pfam" id="PF06114">
    <property type="entry name" value="Peptidase_M78"/>
    <property type="match status" value="1"/>
</dbReference>
<feature type="region of interest" description="Disordered" evidence="1">
    <location>
        <begin position="1"/>
        <end position="22"/>
    </location>
</feature>
<dbReference type="GO" id="GO:0006260">
    <property type="term" value="P:DNA replication"/>
    <property type="evidence" value="ECO:0007669"/>
    <property type="project" value="InterPro"/>
</dbReference>
<feature type="domain" description="Large polyvalent protein associated" evidence="4">
    <location>
        <begin position="885"/>
        <end position="982"/>
    </location>
</feature>
<dbReference type="Pfam" id="PF18813">
    <property type="entry name" value="PBECR4"/>
    <property type="match status" value="1"/>
</dbReference>
<feature type="domain" description="IrrE N-terminal-like" evidence="2">
    <location>
        <begin position="1422"/>
        <end position="1499"/>
    </location>
</feature>
<reference evidence="5" key="1">
    <citation type="submission" date="2021-04" db="EMBL/GenBank/DDBJ databases">
        <title>Draft genomes of 20 S. canis strains.</title>
        <authorList>
            <person name="Pagnossin D."/>
            <person name="Weir W."/>
            <person name="Smith A."/>
            <person name="Ure R."/>
            <person name="Oravcova K."/>
        </authorList>
    </citation>
    <scope>NUCLEOTIDE SEQUENCE</scope>
    <source>
        <strain evidence="5">284</strain>
    </source>
</reference>
<dbReference type="InterPro" id="IPR041420">
    <property type="entry name" value="PBECR4"/>
</dbReference>
<dbReference type="Proteomes" id="UP001186118">
    <property type="component" value="Unassembled WGS sequence"/>
</dbReference>
<dbReference type="InterPro" id="IPR010359">
    <property type="entry name" value="IrrE_HExxH"/>
</dbReference>
<proteinExistence type="predicted"/>
<protein>
    <submittedName>
        <fullName evidence="5">ImmA/IrrE family metallo-endopeptidase</fullName>
    </submittedName>
</protein>
<comment type="caution">
    <text evidence="5">The sequence shown here is derived from an EMBL/GenBank/DDBJ whole genome shotgun (WGS) entry which is preliminary data.</text>
</comment>
<dbReference type="InterPro" id="IPR036977">
    <property type="entry name" value="DNA_primase_Znf_CHC2"/>
</dbReference>
<feature type="compositionally biased region" description="Polar residues" evidence="1">
    <location>
        <begin position="522"/>
        <end position="540"/>
    </location>
</feature>
<name>A0AAE4Q490_STRCB</name>
<dbReference type="Pfam" id="PF18840">
    <property type="entry name" value="LPD25"/>
    <property type="match status" value="1"/>
</dbReference>
<dbReference type="GO" id="GO:0003677">
    <property type="term" value="F:DNA binding"/>
    <property type="evidence" value="ECO:0007669"/>
    <property type="project" value="InterPro"/>
</dbReference>
<dbReference type="SUPFAM" id="SSF57783">
    <property type="entry name" value="Zinc beta-ribbon"/>
    <property type="match status" value="1"/>
</dbReference>
<dbReference type="EMBL" id="JAGQEX010000001">
    <property type="protein sequence ID" value="MDV5976071.1"/>
    <property type="molecule type" value="Genomic_DNA"/>
</dbReference>
<dbReference type="Gene3D" id="3.90.580.10">
    <property type="entry name" value="Zinc finger, CHC2-type domain"/>
    <property type="match status" value="1"/>
</dbReference>
<feature type="region of interest" description="Disordered" evidence="1">
    <location>
        <begin position="1012"/>
        <end position="1038"/>
    </location>
</feature>
<evidence type="ECO:0000256" key="1">
    <source>
        <dbReference type="SAM" id="MobiDB-lite"/>
    </source>
</evidence>
<evidence type="ECO:0000259" key="4">
    <source>
        <dbReference type="Pfam" id="PF18840"/>
    </source>
</evidence>
<sequence length="1581" mass="180036">MKGTFMAEENAQQPSSRGKSRRERVEFARSRDILDVAHELNMELFRDGKNYRWKEHDSMVITPATNKWYWFSQRQGGDVIALVETIKEIGFNQAFEYLNDGTFKEFTVVNQVQEPFSYYLEPYEQLFVEARRYLKENRGLSDDTIDFFYDKGVLAQANAKVGDVIEPVLVFKNLDKNGQVVGAALQGLVAAPDKYFGRGYLKQIMKNSQPYNGMHVDIGTPNRLVFAESSIDLMSYYEIHKDSLSDVRLVSLEGLKTGTIGRHLIQLQAEMERRPLSSSWTDEILAQGLDEAVKQGYFKDGKNSHLLTLAVDNDAKGKQLIEELKDKSIPVIDATPPKVEGQSKMDWSAYLQETKAAFSTEKYQEKIDNLISDITLGDETYYLWHDDELVNLGAGDSIIQAFHHQLEDGRYVINQAELYVEESSNDGATGYLSIEGHVLDKDGISDYLSDQALTDAEKVAFLETLQTELPDIWDEIVNHYDKVFEEVVVKYGLREKHADIIQEKELDLDPLVVPEAKEKSLEMNQETNTGGELFNRNSSFLGEDSPGTAPQPVEPTAQPDFPTNVHLHFTTDDGNMSNKAFRKNMRTLNLYANTMRDSAQWYLSEIADTTMSYVYKTPHEEGVQVLSVHFGKKNWMHLTGVTPVYENWVDSLSEQFIDDIANSKGHFKNLKFALGTPDKLKVLNLLPEIIESDTFVFNDLSSVQKLNNLDLSQALNPEDSDLLLLFRDEELHQVPASLMRIKRDLEEKLSHIDSGTVLGVYRERNGQLEQVSVNEEYVKDGGQEMLSILQNKHYGEALDSGQEMVQTDGFSAEDFTKVLDAVYHVGVPDDLARVPEGVLPVWQKYLEVSEENQWDLEQMIDYADKNSLLAKDSAFYKEWKEDIIYKNDYHVRLQFAENWDNGVELPFRTEQLIDYKTFVTGLYEANQAHHQRRQESQIPYTKTEFDIYAPGGQLIKDNVHYAIGDETRLVSQLMGLGYRRLPGYQELAAIDDSVLSQLENKELNQEIAAEANEHSLNSQEIPEEDSHPREAFTSPKQGIKNGLNQRVEEIMAEDATKILVSSIPQVQENLSVEGNLVGTPQADNRMLYTNLEDFGQDYQLELAVYSPKRVDFLEDVQAPWTLALIRKEKKIGYLAYGSDWAKEFQIEEELEHLAAQIGDEKVPEGLYKQAEVEAFIASHQGNESLQEPIPTIVAEPFDYTSASAYEISEHAFQKIREYTQSPEDLLEYMDFMSKFPQLSPRNVALIHEQWRGANAVATYEQWKAMGEALGIKPDDVVQTKATYVNKRTGETKEVVHQGLSVKTGEKSKITLFRPLMVKMIPVLDENGQQLKNDKGNPKYKKLSEASLQEKALVKDGKLPVRQFQERDSKTGQPRFTTYKVFELSQTTLKPGSYPKAMPNRHFNFNVDKVKTKEVLEGLCDYAEKIGVSLMKDDAHVLDNAKGAFYSEEQLILINPNNTPGEKIATTIHELAHATLHNPKLEKQYKELPKGQKEFEAEMTSYLLSKHFGLDTSEKAIHYMASWTDNLKALEDKPLADSLKRVHQTVSKMLKQVEKYTKPYQLGRGKEHNLNFPKAPTKGPSR</sequence>
<feature type="region of interest" description="Disordered" evidence="1">
    <location>
        <begin position="1560"/>
        <end position="1581"/>
    </location>
</feature>
<evidence type="ECO:0000259" key="3">
    <source>
        <dbReference type="Pfam" id="PF18813"/>
    </source>
</evidence>
<feature type="domain" description="Phage-Barnase-EndoU-ColicinE5/D-RelE like nuclease 4" evidence="3">
    <location>
        <begin position="595"/>
        <end position="776"/>
    </location>
</feature>
<dbReference type="Gene3D" id="1.10.10.2910">
    <property type="match status" value="1"/>
</dbReference>
<organism evidence="5 6">
    <name type="scientific">Streptococcus canis</name>
    <dbReference type="NCBI Taxonomy" id="1329"/>
    <lineage>
        <taxon>Bacteria</taxon>
        <taxon>Bacillati</taxon>
        <taxon>Bacillota</taxon>
        <taxon>Bacilli</taxon>
        <taxon>Lactobacillales</taxon>
        <taxon>Streptococcaceae</taxon>
        <taxon>Streptococcus</taxon>
    </lineage>
</organism>
<feature type="region of interest" description="Disordered" evidence="1">
    <location>
        <begin position="522"/>
        <end position="562"/>
    </location>
</feature>
<dbReference type="InterPro" id="IPR041045">
    <property type="entry name" value="LPD25"/>
</dbReference>
<evidence type="ECO:0000259" key="2">
    <source>
        <dbReference type="Pfam" id="PF06114"/>
    </source>
</evidence>
<dbReference type="GO" id="GO:0008270">
    <property type="term" value="F:zinc ion binding"/>
    <property type="evidence" value="ECO:0007669"/>
    <property type="project" value="InterPro"/>
</dbReference>
<evidence type="ECO:0000313" key="5">
    <source>
        <dbReference type="EMBL" id="MDV5976071.1"/>
    </source>
</evidence>
<gene>
    <name evidence="5" type="ORF">KB584_01000</name>
</gene>
<accession>A0AAE4Q490</accession>